<dbReference type="Pfam" id="PF17820">
    <property type="entry name" value="PDZ_6"/>
    <property type="match status" value="1"/>
</dbReference>
<dbReference type="InterPro" id="IPR001940">
    <property type="entry name" value="Peptidase_S1C"/>
</dbReference>
<feature type="chain" id="PRO_5011746598" evidence="5">
    <location>
        <begin position="20"/>
        <end position="460"/>
    </location>
</feature>
<dbReference type="InterPro" id="IPR001478">
    <property type="entry name" value="PDZ"/>
</dbReference>
<dbReference type="AlphaFoldDB" id="A0A1G6PF08"/>
<dbReference type="GO" id="GO:0006508">
    <property type="term" value="P:proteolysis"/>
    <property type="evidence" value="ECO:0007669"/>
    <property type="project" value="UniProtKB-KW"/>
</dbReference>
<dbReference type="InterPro" id="IPR009003">
    <property type="entry name" value="Peptidase_S1_PA"/>
</dbReference>
<dbReference type="SUPFAM" id="SSF50494">
    <property type="entry name" value="Trypsin-like serine proteases"/>
    <property type="match status" value="1"/>
</dbReference>
<evidence type="ECO:0000256" key="5">
    <source>
        <dbReference type="SAM" id="SignalP"/>
    </source>
</evidence>
<keyword evidence="4" id="KW-0720">Serine protease</keyword>
<evidence type="ECO:0000313" key="8">
    <source>
        <dbReference type="Proteomes" id="UP000199628"/>
    </source>
</evidence>
<dbReference type="Gene3D" id="2.30.42.60">
    <property type="match status" value="1"/>
</dbReference>
<dbReference type="EMBL" id="FMZV01000003">
    <property type="protein sequence ID" value="SDC78733.1"/>
    <property type="molecule type" value="Genomic_DNA"/>
</dbReference>
<dbReference type="STRING" id="639004.SAMN04488239_103389"/>
<dbReference type="PROSITE" id="PS50106">
    <property type="entry name" value="PDZ"/>
    <property type="match status" value="2"/>
</dbReference>
<keyword evidence="5" id="KW-0732">Signal</keyword>
<dbReference type="PANTHER" id="PTHR22939:SF129">
    <property type="entry name" value="SERINE PROTEASE HTRA2, MITOCHONDRIAL"/>
    <property type="match status" value="1"/>
</dbReference>
<accession>A0A1G6PF08</accession>
<dbReference type="PANTHER" id="PTHR22939">
    <property type="entry name" value="SERINE PROTEASE FAMILY S1C HTRA-RELATED"/>
    <property type="match status" value="1"/>
</dbReference>
<evidence type="ECO:0000256" key="1">
    <source>
        <dbReference type="ARBA" id="ARBA00010541"/>
    </source>
</evidence>
<dbReference type="OrthoDB" id="9758917at2"/>
<dbReference type="SMART" id="SM00228">
    <property type="entry name" value="PDZ"/>
    <property type="match status" value="2"/>
</dbReference>
<feature type="signal peptide" evidence="5">
    <location>
        <begin position="1"/>
        <end position="19"/>
    </location>
</feature>
<evidence type="ECO:0000256" key="4">
    <source>
        <dbReference type="ARBA" id="ARBA00022825"/>
    </source>
</evidence>
<keyword evidence="8" id="KW-1185">Reference proteome</keyword>
<proteinExistence type="inferred from homology"/>
<dbReference type="InterPro" id="IPR041489">
    <property type="entry name" value="PDZ_6"/>
</dbReference>
<evidence type="ECO:0000256" key="3">
    <source>
        <dbReference type="ARBA" id="ARBA00022801"/>
    </source>
</evidence>
<dbReference type="Gene3D" id="2.30.42.10">
    <property type="match status" value="1"/>
</dbReference>
<evidence type="ECO:0000313" key="7">
    <source>
        <dbReference type="EMBL" id="SDC78733.1"/>
    </source>
</evidence>
<evidence type="ECO:0000259" key="6">
    <source>
        <dbReference type="PROSITE" id="PS50106"/>
    </source>
</evidence>
<dbReference type="RefSeq" id="WP_093028962.1">
    <property type="nucleotide sequence ID" value="NZ_FMZV01000003.1"/>
</dbReference>
<gene>
    <name evidence="7" type="ORF">SAMN04488239_103389</name>
</gene>
<dbReference type="Gene3D" id="2.40.10.120">
    <property type="match status" value="1"/>
</dbReference>
<name>A0A1G6PF08_9RHOB</name>
<keyword evidence="3" id="KW-0378">Hydrolase</keyword>
<dbReference type="InterPro" id="IPR036034">
    <property type="entry name" value="PDZ_sf"/>
</dbReference>
<protein>
    <submittedName>
        <fullName evidence="7">Do/DeqQ family serine protease</fullName>
    </submittedName>
</protein>
<feature type="domain" description="PDZ" evidence="6">
    <location>
        <begin position="375"/>
        <end position="451"/>
    </location>
</feature>
<dbReference type="SUPFAM" id="SSF50156">
    <property type="entry name" value="PDZ domain-like"/>
    <property type="match status" value="2"/>
</dbReference>
<reference evidence="8" key="1">
    <citation type="submission" date="2016-10" db="EMBL/GenBank/DDBJ databases">
        <authorList>
            <person name="Varghese N."/>
            <person name="Submissions S."/>
        </authorList>
    </citation>
    <scope>NUCLEOTIDE SEQUENCE [LARGE SCALE GENOMIC DNA]</scope>
    <source>
        <strain evidence="8">CGMCC 1.9108</strain>
    </source>
</reference>
<dbReference type="PRINTS" id="PR00834">
    <property type="entry name" value="PROTEASES2C"/>
</dbReference>
<dbReference type="Pfam" id="PF13365">
    <property type="entry name" value="Trypsin_2"/>
    <property type="match status" value="1"/>
</dbReference>
<evidence type="ECO:0000256" key="2">
    <source>
        <dbReference type="ARBA" id="ARBA00022670"/>
    </source>
</evidence>
<keyword evidence="2 7" id="KW-0645">Protease</keyword>
<comment type="similarity">
    <text evidence="1">Belongs to the peptidase S1C family.</text>
</comment>
<organism evidence="7 8">
    <name type="scientific">Ruegeria marina</name>
    <dbReference type="NCBI Taxonomy" id="639004"/>
    <lineage>
        <taxon>Bacteria</taxon>
        <taxon>Pseudomonadati</taxon>
        <taxon>Pseudomonadota</taxon>
        <taxon>Alphaproteobacteria</taxon>
        <taxon>Rhodobacterales</taxon>
        <taxon>Roseobacteraceae</taxon>
        <taxon>Ruegeria</taxon>
    </lineage>
</organism>
<dbReference type="GO" id="GO:0004252">
    <property type="term" value="F:serine-type endopeptidase activity"/>
    <property type="evidence" value="ECO:0007669"/>
    <property type="project" value="InterPro"/>
</dbReference>
<dbReference type="Proteomes" id="UP000199628">
    <property type="component" value="Unassembled WGS sequence"/>
</dbReference>
<dbReference type="Pfam" id="PF13180">
    <property type="entry name" value="PDZ_2"/>
    <property type="match status" value="1"/>
</dbReference>
<sequence>MIRATLIALSILLSLPAAAETRVPTSQSEIGLGFAPVVKKAAPAVVNIYARIITAGHSSPMFNDPFFRDFFRGFGQPQPRVQNSLGSGVILTDDGYVVSNYHVVGMASEIRVVTTDRREFSAQVVLGDEESDIAILRLDDARDLPNLALRDSDHVEVGELVLAIGNPFGVGQTVSSGIVSGLARSGTATGNARGYFIQTDAPINPGNSGGALIDVNGDLIGINTSILSRSGGSNGIGFAIPANLVAEFLRQARQGNAGFARPWAGMAGQPMTADIAESLGLSIPEGVVISDLHPQSPLAEAGFAVGDVITEVDGQVVNSPSEMKFRMSVAGIGGTARMTRLRQGERSVLDVALTEAPDDPPAQETTMGERTVLPGLTVARLNPAVIARLGLPLSASGVVVLDPGPYGARAGVQPGDLFGAINGEEIESTGDVVRALSETGRWMRMDLLRRGQWISLRFRL</sequence>
<feature type="domain" description="PDZ" evidence="6">
    <location>
        <begin position="279"/>
        <end position="344"/>
    </location>
</feature>